<evidence type="ECO:0000313" key="3">
    <source>
        <dbReference type="EMBL" id="HGY54678.1"/>
    </source>
</evidence>
<feature type="domain" description="Transcription regulator TrmB C-terminal" evidence="2">
    <location>
        <begin position="71"/>
        <end position="174"/>
    </location>
</feature>
<feature type="domain" description="Transcription regulator TrmB N-terminal" evidence="1">
    <location>
        <begin position="1"/>
        <end position="33"/>
    </location>
</feature>
<dbReference type="PANTHER" id="PTHR34293">
    <property type="entry name" value="HTH-TYPE TRANSCRIPTIONAL REGULATOR TRMBL2"/>
    <property type="match status" value="1"/>
</dbReference>
<evidence type="ECO:0000259" key="1">
    <source>
        <dbReference type="Pfam" id="PF01978"/>
    </source>
</evidence>
<proteinExistence type="predicted"/>
<reference evidence="3" key="1">
    <citation type="journal article" date="2020" name="mSystems">
        <title>Genome- and Community-Level Interaction Insights into Carbon Utilization and Element Cycling Functions of Hydrothermarchaeota in Hydrothermal Sediment.</title>
        <authorList>
            <person name="Zhou Z."/>
            <person name="Liu Y."/>
            <person name="Xu W."/>
            <person name="Pan J."/>
            <person name="Luo Z.H."/>
            <person name="Li M."/>
        </authorList>
    </citation>
    <scope>NUCLEOTIDE SEQUENCE [LARGE SCALE GENOMIC DNA]</scope>
    <source>
        <strain evidence="3">HyVt-577</strain>
    </source>
</reference>
<dbReference type="InterPro" id="IPR036388">
    <property type="entry name" value="WH-like_DNA-bd_sf"/>
</dbReference>
<accession>A0A7V4WUC1</accession>
<dbReference type="Proteomes" id="UP000885779">
    <property type="component" value="Unassembled WGS sequence"/>
</dbReference>
<sequence>PASKIYAILNKLISKELVQVIDSEPKKYIPQPPQEILSRMKGDFLQTVETLQEKLENLYVQETAANNHIFNLSGRDLIIRKVLDFIAYAQKSLWLSVWDEEVDEIAPALRQAHKRGVDIHIVHFGKKLLNLGAEYRHGREHQIRVQRGGRRIALIADDQKVILGHFLEDGSSNAAWTTNKGLVLLAKDYVIHDIYTIRFAEKFGEEAEDIFNVV</sequence>
<dbReference type="PANTHER" id="PTHR34293:SF1">
    <property type="entry name" value="HTH-TYPE TRANSCRIPTIONAL REGULATOR TRMBL2"/>
    <property type="match status" value="1"/>
</dbReference>
<feature type="non-terminal residue" evidence="3">
    <location>
        <position position="1"/>
    </location>
</feature>
<dbReference type="InterPro" id="IPR051797">
    <property type="entry name" value="TrmB-like"/>
</dbReference>
<name>A0A7V4WUC1_CALAY</name>
<dbReference type="Pfam" id="PF11495">
    <property type="entry name" value="Regulator_TrmB"/>
    <property type="match status" value="1"/>
</dbReference>
<dbReference type="InterPro" id="IPR021586">
    <property type="entry name" value="Tscrpt_reg_TrmB_C"/>
</dbReference>
<comment type="caution">
    <text evidence="3">The sequence shown here is derived from an EMBL/GenBank/DDBJ whole genome shotgun (WGS) entry which is preliminary data.</text>
</comment>
<dbReference type="Gene3D" id="3.30.870.10">
    <property type="entry name" value="Endonuclease Chain A"/>
    <property type="match status" value="1"/>
</dbReference>
<dbReference type="InterPro" id="IPR002831">
    <property type="entry name" value="Tscrpt_reg_TrmB_N"/>
</dbReference>
<dbReference type="Pfam" id="PF01978">
    <property type="entry name" value="TrmB"/>
    <property type="match status" value="1"/>
</dbReference>
<dbReference type="AlphaFoldDB" id="A0A7V4WUC1"/>
<protein>
    <submittedName>
        <fullName evidence="3">TrmB family transcriptional regulator</fullName>
    </submittedName>
</protein>
<gene>
    <name evidence="3" type="ORF">ENK44_03160</name>
</gene>
<dbReference type="CDD" id="cd09124">
    <property type="entry name" value="PLDc_like_TrmB_middle"/>
    <property type="match status" value="1"/>
</dbReference>
<evidence type="ECO:0000259" key="2">
    <source>
        <dbReference type="Pfam" id="PF11495"/>
    </source>
</evidence>
<dbReference type="Gene3D" id="1.10.10.10">
    <property type="entry name" value="Winged helix-like DNA-binding domain superfamily/Winged helix DNA-binding domain"/>
    <property type="match status" value="1"/>
</dbReference>
<dbReference type="SUPFAM" id="SSF56024">
    <property type="entry name" value="Phospholipase D/nuclease"/>
    <property type="match status" value="1"/>
</dbReference>
<organism evidence="3">
    <name type="scientific">Caldithrix abyssi</name>
    <dbReference type="NCBI Taxonomy" id="187145"/>
    <lineage>
        <taxon>Bacteria</taxon>
        <taxon>Pseudomonadati</taxon>
        <taxon>Calditrichota</taxon>
        <taxon>Calditrichia</taxon>
        <taxon>Calditrichales</taxon>
        <taxon>Calditrichaceae</taxon>
        <taxon>Caldithrix</taxon>
    </lineage>
</organism>
<dbReference type="EMBL" id="DRQG01000025">
    <property type="protein sequence ID" value="HGY54678.1"/>
    <property type="molecule type" value="Genomic_DNA"/>
</dbReference>